<dbReference type="PANTHER" id="PTHR10067:SF13">
    <property type="entry name" value="PHOSPHATIDYLSERINE DECARBOXYLASE"/>
    <property type="match status" value="1"/>
</dbReference>
<keyword evidence="2" id="KW-0456">Lyase</keyword>
<gene>
    <name evidence="3" type="ORF">BDV23DRAFT_164997</name>
</gene>
<proteinExistence type="predicted"/>
<name>A0A5N7BUB5_PETAA</name>
<dbReference type="OrthoDB" id="5973539at2759"/>
<accession>A0A5N7BUB5</accession>
<dbReference type="PANTHER" id="PTHR10067">
    <property type="entry name" value="PHOSPHATIDYLSERINE DECARBOXYLASE"/>
    <property type="match status" value="1"/>
</dbReference>
<dbReference type="AlphaFoldDB" id="A0A5N7BUB5"/>
<keyword evidence="1" id="KW-0210">Decarboxylase</keyword>
<dbReference type="EMBL" id="ML735336">
    <property type="protein sequence ID" value="KAE8385424.1"/>
    <property type="molecule type" value="Genomic_DNA"/>
</dbReference>
<evidence type="ECO:0000256" key="2">
    <source>
        <dbReference type="ARBA" id="ARBA00023239"/>
    </source>
</evidence>
<evidence type="ECO:0000313" key="3">
    <source>
        <dbReference type="EMBL" id="KAE8385424.1"/>
    </source>
</evidence>
<organism evidence="3">
    <name type="scientific">Petromyces alliaceus</name>
    <name type="common">Aspergillus alliaceus</name>
    <dbReference type="NCBI Taxonomy" id="209559"/>
    <lineage>
        <taxon>Eukaryota</taxon>
        <taxon>Fungi</taxon>
        <taxon>Dikarya</taxon>
        <taxon>Ascomycota</taxon>
        <taxon>Pezizomycotina</taxon>
        <taxon>Eurotiomycetes</taxon>
        <taxon>Eurotiomycetidae</taxon>
        <taxon>Eurotiales</taxon>
        <taxon>Aspergillaceae</taxon>
        <taxon>Aspergillus</taxon>
        <taxon>Aspergillus subgen. Circumdati</taxon>
    </lineage>
</organism>
<reference evidence="3" key="1">
    <citation type="submission" date="2019-04" db="EMBL/GenBank/DDBJ databases">
        <title>Friends and foes A comparative genomics studyof 23 Aspergillus species from section Flavi.</title>
        <authorList>
            <consortium name="DOE Joint Genome Institute"/>
            <person name="Kjaerbolling I."/>
            <person name="Vesth T."/>
            <person name="Frisvad J.C."/>
            <person name="Nybo J.L."/>
            <person name="Theobald S."/>
            <person name="Kildgaard S."/>
            <person name="Isbrandt T."/>
            <person name="Kuo A."/>
            <person name="Sato A."/>
            <person name="Lyhne E.K."/>
            <person name="Kogle M.E."/>
            <person name="Wiebenga A."/>
            <person name="Kun R.S."/>
            <person name="Lubbers R.J."/>
            <person name="Makela M.R."/>
            <person name="Barry K."/>
            <person name="Chovatia M."/>
            <person name="Clum A."/>
            <person name="Daum C."/>
            <person name="Haridas S."/>
            <person name="He G."/>
            <person name="LaButti K."/>
            <person name="Lipzen A."/>
            <person name="Mondo S."/>
            <person name="Riley R."/>
            <person name="Salamov A."/>
            <person name="Simmons B.A."/>
            <person name="Magnuson J.K."/>
            <person name="Henrissat B."/>
            <person name="Mortensen U.H."/>
            <person name="Larsen T.O."/>
            <person name="Devries R.P."/>
            <person name="Grigoriev I.V."/>
            <person name="Machida M."/>
            <person name="Baker S.E."/>
            <person name="Andersen M.R."/>
        </authorList>
    </citation>
    <scope>NUCLEOTIDE SEQUENCE [LARGE SCALE GENOMIC DNA]</scope>
    <source>
        <strain evidence="3">IBT 14317</strain>
    </source>
</reference>
<sequence length="273" mass="30403">MDEPQSLTEESLESYYKNPDYHMTDYLEPRGGWKTFNQFFARSLKPGVRPIAEPSNPVVVVSPADSTFDGWADINDGKITFPDGSSTIELKGITWDISELLRGSQHADAFKNGTFMHMFLSSKNYHREHAPVAGEVLEAFKIQGQVYQEIALDKKKRPYLVRPLPLPGAGDVLDSTVPVGRDRAGYQWCQMRGLVVLKTEGFGLVAVLPIGMAQVSSVMLTAQKGVTLAKGEELSYFQFGGSDIVVVFEKRVTFSAERNIPYRVGEKIGTFRQ</sequence>
<dbReference type="GO" id="GO:0008654">
    <property type="term" value="P:phospholipid biosynthetic process"/>
    <property type="evidence" value="ECO:0007669"/>
    <property type="project" value="InterPro"/>
</dbReference>
<dbReference type="InterPro" id="IPR003817">
    <property type="entry name" value="PS_Dcarbxylase"/>
</dbReference>
<evidence type="ECO:0000256" key="1">
    <source>
        <dbReference type="ARBA" id="ARBA00022793"/>
    </source>
</evidence>
<dbReference type="Proteomes" id="UP000326877">
    <property type="component" value="Unassembled WGS sequence"/>
</dbReference>
<dbReference type="GO" id="GO:0004609">
    <property type="term" value="F:phosphatidylserine decarboxylase activity"/>
    <property type="evidence" value="ECO:0007669"/>
    <property type="project" value="InterPro"/>
</dbReference>
<dbReference type="Pfam" id="PF02666">
    <property type="entry name" value="PS_Dcarbxylase"/>
    <property type="match status" value="1"/>
</dbReference>
<protein>
    <submittedName>
        <fullName evidence="3">Phosphatidylserine decarboxylase-domain-containing protein</fullName>
    </submittedName>
</protein>